<organism evidence="3 4">
    <name type="scientific">Pelagicoccus mobilis</name>
    <dbReference type="NCBI Taxonomy" id="415221"/>
    <lineage>
        <taxon>Bacteria</taxon>
        <taxon>Pseudomonadati</taxon>
        <taxon>Verrucomicrobiota</taxon>
        <taxon>Opitutia</taxon>
        <taxon>Puniceicoccales</taxon>
        <taxon>Pelagicoccaceae</taxon>
        <taxon>Pelagicoccus</taxon>
    </lineage>
</organism>
<feature type="chain" id="PRO_5037345607" evidence="1">
    <location>
        <begin position="22"/>
        <end position="237"/>
    </location>
</feature>
<sequence>MKKFAALATACSLLLVGCSESDNTLSQSETSEGWELLFDGETLSGWTGYMGAPIEDAWSVKDGVLSLKGGSPKGSYVNIRTETEADDFELKWDWKIEPGSNSGLMFHVKEGPKMPYLTGPEYQILDNEGFRGGKGEPVTKVEYTASHYAIEEAFEDMTNPIGEWNSSRIKVVGNHVQFFLNGTLTADYTMHSEKWNKQIANAKFSKWKLFATTGEGHIALQDHGQAAYFKNIKLKRL</sequence>
<evidence type="ECO:0000313" key="4">
    <source>
        <dbReference type="Proteomes" id="UP000617628"/>
    </source>
</evidence>
<dbReference type="RefSeq" id="WP_200354701.1">
    <property type="nucleotide sequence ID" value="NZ_JAENIL010000009.1"/>
</dbReference>
<keyword evidence="4" id="KW-1185">Reference proteome</keyword>
<feature type="signal peptide" evidence="1">
    <location>
        <begin position="1"/>
        <end position="21"/>
    </location>
</feature>
<reference evidence="3" key="1">
    <citation type="submission" date="2021-01" db="EMBL/GenBank/DDBJ databases">
        <title>Modified the classification status of verrucomicrobia.</title>
        <authorList>
            <person name="Feng X."/>
        </authorList>
    </citation>
    <scope>NUCLEOTIDE SEQUENCE</scope>
    <source>
        <strain evidence="3">KCTC 13126</strain>
    </source>
</reference>
<proteinExistence type="predicted"/>
<feature type="domain" description="3-keto-alpha-glucoside-1,2-lyase/3-keto-2-hydroxy-glucal hydratase" evidence="2">
    <location>
        <begin position="33"/>
        <end position="235"/>
    </location>
</feature>
<dbReference type="Proteomes" id="UP000617628">
    <property type="component" value="Unassembled WGS sequence"/>
</dbReference>
<evidence type="ECO:0000259" key="2">
    <source>
        <dbReference type="Pfam" id="PF06439"/>
    </source>
</evidence>
<keyword evidence="1" id="KW-0732">Signal</keyword>
<evidence type="ECO:0000256" key="1">
    <source>
        <dbReference type="SAM" id="SignalP"/>
    </source>
</evidence>
<dbReference type="InterPro" id="IPR010496">
    <property type="entry name" value="AL/BT2_dom"/>
</dbReference>
<accession>A0A934VQG9</accession>
<protein>
    <submittedName>
        <fullName evidence="3">DUF1080 domain-containing protein</fullName>
    </submittedName>
</protein>
<dbReference type="Pfam" id="PF06439">
    <property type="entry name" value="3keto-disac_hyd"/>
    <property type="match status" value="1"/>
</dbReference>
<gene>
    <name evidence="3" type="ORF">JIN87_06355</name>
</gene>
<dbReference type="AlphaFoldDB" id="A0A934VQG9"/>
<name>A0A934VQG9_9BACT</name>
<dbReference type="PROSITE" id="PS51257">
    <property type="entry name" value="PROKAR_LIPOPROTEIN"/>
    <property type="match status" value="1"/>
</dbReference>
<dbReference type="Gene3D" id="2.60.120.560">
    <property type="entry name" value="Exo-inulinase, domain 1"/>
    <property type="match status" value="1"/>
</dbReference>
<dbReference type="EMBL" id="JAENIL010000009">
    <property type="protein sequence ID" value="MBK1876484.1"/>
    <property type="molecule type" value="Genomic_DNA"/>
</dbReference>
<dbReference type="GO" id="GO:0016787">
    <property type="term" value="F:hydrolase activity"/>
    <property type="evidence" value="ECO:0007669"/>
    <property type="project" value="InterPro"/>
</dbReference>
<evidence type="ECO:0000313" key="3">
    <source>
        <dbReference type="EMBL" id="MBK1876484.1"/>
    </source>
</evidence>
<comment type="caution">
    <text evidence="3">The sequence shown here is derived from an EMBL/GenBank/DDBJ whole genome shotgun (WGS) entry which is preliminary data.</text>
</comment>